<evidence type="ECO:0000313" key="5">
    <source>
        <dbReference type="Proteomes" id="UP001273505"/>
    </source>
</evidence>
<comment type="caution">
    <text evidence="4">The sequence shown here is derived from an EMBL/GenBank/DDBJ whole genome shotgun (WGS) entry which is preliminary data.</text>
</comment>
<evidence type="ECO:0000256" key="3">
    <source>
        <dbReference type="HAMAP-Rule" id="MF_01385"/>
    </source>
</evidence>
<dbReference type="EMBL" id="JAXAFO010000026">
    <property type="protein sequence ID" value="MDX6850577.1"/>
    <property type="molecule type" value="Genomic_DNA"/>
</dbReference>
<dbReference type="PANTHER" id="PTHR33620:SF1">
    <property type="entry name" value="UREASE ACCESSORY PROTEIN F"/>
    <property type="match status" value="1"/>
</dbReference>
<evidence type="ECO:0000256" key="2">
    <source>
        <dbReference type="ARBA" id="ARBA00023186"/>
    </source>
</evidence>
<comment type="subunit">
    <text evidence="3">UreD, UreF and UreG form a complex that acts as a GTP-hydrolysis-dependent molecular chaperone, activating the urease apoprotein by helping to assemble the nickel containing metallocenter of UreC. The UreE protein probably delivers the nickel.</text>
</comment>
<organism evidence="4 5">
    <name type="scientific">Gilvimarinus gilvus</name>
    <dbReference type="NCBI Taxonomy" id="3058038"/>
    <lineage>
        <taxon>Bacteria</taxon>
        <taxon>Pseudomonadati</taxon>
        <taxon>Pseudomonadota</taxon>
        <taxon>Gammaproteobacteria</taxon>
        <taxon>Cellvibrionales</taxon>
        <taxon>Cellvibrionaceae</taxon>
        <taxon>Gilvimarinus</taxon>
    </lineage>
</organism>
<keyword evidence="2 3" id="KW-0143">Chaperone</keyword>
<proteinExistence type="inferred from homology"/>
<dbReference type="InterPro" id="IPR002639">
    <property type="entry name" value="UreF"/>
</dbReference>
<evidence type="ECO:0000313" key="4">
    <source>
        <dbReference type="EMBL" id="MDX6850577.1"/>
    </source>
</evidence>
<comment type="function">
    <text evidence="3">Required for maturation of urease via the functional incorporation of the urease nickel metallocenter.</text>
</comment>
<gene>
    <name evidence="3" type="primary">ureF</name>
    <name evidence="4" type="ORF">SCD92_14490</name>
</gene>
<dbReference type="InterPro" id="IPR038277">
    <property type="entry name" value="UreF_sf"/>
</dbReference>
<accession>A0ABU4S278</accession>
<dbReference type="RefSeq" id="WP_302724973.1">
    <property type="nucleotide sequence ID" value="NZ_JAULRU010000836.1"/>
</dbReference>
<keyword evidence="1 3" id="KW-0996">Nickel insertion</keyword>
<dbReference type="Pfam" id="PF01730">
    <property type="entry name" value="UreF"/>
    <property type="match status" value="1"/>
</dbReference>
<dbReference type="HAMAP" id="MF_01385">
    <property type="entry name" value="UreF"/>
    <property type="match status" value="1"/>
</dbReference>
<dbReference type="PANTHER" id="PTHR33620">
    <property type="entry name" value="UREASE ACCESSORY PROTEIN F"/>
    <property type="match status" value="1"/>
</dbReference>
<protein>
    <recommendedName>
        <fullName evidence="3">Urease accessory protein UreF</fullName>
    </recommendedName>
</protein>
<dbReference type="Proteomes" id="UP001273505">
    <property type="component" value="Unassembled WGS sequence"/>
</dbReference>
<comment type="similarity">
    <text evidence="3">Belongs to the UreF family.</text>
</comment>
<comment type="subcellular location">
    <subcellularLocation>
        <location evidence="3">Cytoplasm</location>
    </subcellularLocation>
</comment>
<sequence length="218" mass="24252">MLHLMHLVSPALPVGAYAYSQGLEYAIDAGWLSEPGDLEDWMLSLMQRSLVHLDIPMLHRFYRAWEACDIAEINRLNDYLRACRETRELLLEDEQLGVALGRLLQSLGVDQAKPSLYRATPSFTCQFALAGVHWSIGANDLAEGFVWSWLENQVAAATKIVPLGQTQAQKILVALLPHIPALCEKARGIDDDSIGLSLPGVALASSLHERQYSRLFRS</sequence>
<name>A0ABU4S278_9GAMM</name>
<keyword evidence="5" id="KW-1185">Reference proteome</keyword>
<dbReference type="Gene3D" id="1.10.4190.10">
    <property type="entry name" value="Urease accessory protein UreF"/>
    <property type="match status" value="1"/>
</dbReference>
<keyword evidence="3" id="KW-0963">Cytoplasm</keyword>
<reference evidence="4 5" key="1">
    <citation type="submission" date="2023-11" db="EMBL/GenBank/DDBJ databases">
        <title>Gilvimarinus fulvus sp. nov., isolated from the surface of Kelp.</title>
        <authorList>
            <person name="Sun Y.Y."/>
            <person name="Gong Y."/>
            <person name="Du Z.J."/>
        </authorList>
    </citation>
    <scope>NUCLEOTIDE SEQUENCE [LARGE SCALE GENOMIC DNA]</scope>
    <source>
        <strain evidence="4 5">SDUM040013</strain>
    </source>
</reference>
<evidence type="ECO:0000256" key="1">
    <source>
        <dbReference type="ARBA" id="ARBA00022988"/>
    </source>
</evidence>
<dbReference type="PIRSF" id="PIRSF009467">
    <property type="entry name" value="Ureas_acces_UreF"/>
    <property type="match status" value="1"/>
</dbReference>